<organism evidence="1 2">
    <name type="scientific">Paraburkholderia metrosideri</name>
    <dbReference type="NCBI Taxonomy" id="580937"/>
    <lineage>
        <taxon>Bacteria</taxon>
        <taxon>Pseudomonadati</taxon>
        <taxon>Pseudomonadota</taxon>
        <taxon>Betaproteobacteria</taxon>
        <taxon>Burkholderiales</taxon>
        <taxon>Burkholderiaceae</taxon>
        <taxon>Paraburkholderia</taxon>
    </lineage>
</organism>
<reference evidence="1 2" key="1">
    <citation type="submission" date="2020-10" db="EMBL/GenBank/DDBJ databases">
        <authorList>
            <person name="Peeters C."/>
        </authorList>
    </citation>
    <scope>NUCLEOTIDE SEQUENCE [LARGE SCALE GENOMIC DNA]</scope>
    <source>
        <strain evidence="1 2">LMG 28140</strain>
    </source>
</reference>
<comment type="caution">
    <text evidence="1">The sequence shown here is derived from an EMBL/GenBank/DDBJ whole genome shotgun (WGS) entry which is preliminary data.</text>
</comment>
<dbReference type="Proteomes" id="UP000598032">
    <property type="component" value="Unassembled WGS sequence"/>
</dbReference>
<gene>
    <name evidence="1" type="ORF">LMG28140_04526</name>
</gene>
<keyword evidence="2" id="KW-1185">Reference proteome</keyword>
<evidence type="ECO:0000313" key="1">
    <source>
        <dbReference type="EMBL" id="CAD6547982.1"/>
    </source>
</evidence>
<evidence type="ECO:0000313" key="2">
    <source>
        <dbReference type="Proteomes" id="UP000598032"/>
    </source>
</evidence>
<proteinExistence type="predicted"/>
<protein>
    <recommendedName>
        <fullName evidence="3">DUF429 domain-containing protein</fullName>
    </recommendedName>
</protein>
<sequence>MKSRRAVAGIDIGGDRKGNHLVILRGTEIVCNVHKETPEHMLEKCVEFDVAAVGIDAPCQWRTGEAGRQAEKALARQRIFSFATPTRELAMASQSGFYRWMFNGERIYNALTPHFPLYGGHEKIVDKVCFETFPHAITCALLKNEVASAKQKRTQRRQILEEAGIQTTSLRSIDEIDAALCALTANFLLEGKVVAHGDESGGFIVVPASSR</sequence>
<accession>A0ABM8NXB2</accession>
<dbReference type="InterPro" id="IPR007362">
    <property type="entry name" value="DUF429"/>
</dbReference>
<dbReference type="RefSeq" id="WP_201644496.1">
    <property type="nucleotide sequence ID" value="NZ_CAJHCP010000010.1"/>
</dbReference>
<evidence type="ECO:0008006" key="3">
    <source>
        <dbReference type="Google" id="ProtNLM"/>
    </source>
</evidence>
<dbReference type="EMBL" id="CAJHCP010000010">
    <property type="protein sequence ID" value="CAD6547982.1"/>
    <property type="molecule type" value="Genomic_DNA"/>
</dbReference>
<name>A0ABM8NXB2_9BURK</name>
<dbReference type="Pfam" id="PF04250">
    <property type="entry name" value="DUF429"/>
    <property type="match status" value="1"/>
</dbReference>